<proteinExistence type="predicted"/>
<dbReference type="Pfam" id="PF14498">
    <property type="entry name" value="Glyco_hyd_65N_2"/>
    <property type="match status" value="1"/>
</dbReference>
<dbReference type="PANTHER" id="PTHR31084:SF3">
    <property type="entry name" value="ALPHA-FUCOSIDASE A"/>
    <property type="match status" value="1"/>
</dbReference>
<dbReference type="Proteomes" id="UP000076154">
    <property type="component" value="Unassembled WGS sequence"/>
</dbReference>
<sequence>MKLVVLPEDVRYILGDFLGFSFSLPPCSICQAIEMWATHILAIANLVTLSVSAPPGFPASGNGLWFTKSANVWSKEWLPVGNGYLAAMVPGGTSSEVTQLNIESLWSGGPFSDKSYNGGNKQPGEQLTTARAMEAIRKTIFQSPTGDIGSIEQLVTDAGAYGSYAGAGYLVSGINTTGAVSNYGRWLDLDQGIARTTWTQSGTTYLRSTFCSHPTQACVQQITSTISSSSSIVLPALSYTFSSALESGLPAPNVTCLDSNTLRIRGLIESSGGMLYELLARLHITAVNATAPTTQCIQFPVPSGAPANATLQVIGGTTREAWVSWVGGTEYSLDSGDATHGFSFRGADPHAALLSLISAPSTGAAPFSAVLSQHVTDYEAALTDKFSLSLGQTPRLDVPTDVIKAAYKIDVGDKYLEWLLFNYGRYLLASSARGILPANLQGKWANGYGNAWSADYHSNINIQMNYWGAEITNLDVTRPLFDYFEKTWAPRGALTAQVLYNISRGWVTHNEMNVFGHTGMKGPGNTAEWANYPEANVWMMIHVWDHFDHTNDVAWWRAQGWPLLKGVASFHLDKLIPDLHFNDSTLVVNPCNSPEQAPITFGCAHAQQMIWQLFNAIEKGFAASGDTDTAFLDEVKAKRAKMDKGLHIGSWGQLQEWKVDRDSPTDLHRHLSHLIGLYPGYAISTYNPATQGTYTKKQIMDAATVSLAHRGNGTGPDADSGWEKAWRAAAWAQLGDANQFYHELTYGIFLNFGPNLLSLYNPFDSNPIFQIDANLAYPGALLNALIQAPDVASRNIPLTVTLLPALPKQWPSGSIRGARVRGGITVNLEWSGGKPTSASFSVASNIVTRPVQVLYSGKMVASFMTSPGFSRSINTF</sequence>
<evidence type="ECO:0000259" key="3">
    <source>
        <dbReference type="Pfam" id="PF22124"/>
    </source>
</evidence>
<dbReference type="Gene3D" id="1.50.10.10">
    <property type="match status" value="1"/>
</dbReference>
<keyword evidence="5" id="KW-1185">Reference proteome</keyword>
<dbReference type="GO" id="GO:0004560">
    <property type="term" value="F:alpha-L-fucosidase activity"/>
    <property type="evidence" value="ECO:0007669"/>
    <property type="project" value="InterPro"/>
</dbReference>
<feature type="domain" description="Glycosyl hydrolase family 95 catalytic" evidence="3">
    <location>
        <begin position="367"/>
        <end position="785"/>
    </location>
</feature>
<dbReference type="OrthoDB" id="2848340at2759"/>
<dbReference type="PANTHER" id="PTHR31084">
    <property type="entry name" value="ALPHA-L-FUCOSIDASE 2"/>
    <property type="match status" value="1"/>
</dbReference>
<protein>
    <submittedName>
        <fullName evidence="4">Alpha-fucosidase A</fullName>
    </submittedName>
</protein>
<dbReference type="SUPFAM" id="SSF48208">
    <property type="entry name" value="Six-hairpin glycosidases"/>
    <property type="match status" value="1"/>
</dbReference>
<dbReference type="InterPro" id="IPR049053">
    <property type="entry name" value="AFCA-like_C"/>
</dbReference>
<dbReference type="InterPro" id="IPR054363">
    <property type="entry name" value="GH95_cat"/>
</dbReference>
<comment type="caution">
    <text evidence="4">The sequence shown here is derived from an EMBL/GenBank/DDBJ whole genome shotgun (WGS) entry which is preliminary data.</text>
</comment>
<dbReference type="AlphaFoldDB" id="A0A369K7A8"/>
<accession>A0A369K7A8</accession>
<dbReference type="GO" id="GO:0005975">
    <property type="term" value="P:carbohydrate metabolic process"/>
    <property type="evidence" value="ECO:0007669"/>
    <property type="project" value="InterPro"/>
</dbReference>
<feature type="domain" description="Alpha fucosidase A-like C-terminal" evidence="2">
    <location>
        <begin position="800"/>
        <end position="842"/>
    </location>
</feature>
<dbReference type="InterPro" id="IPR012341">
    <property type="entry name" value="6hp_glycosidase-like_sf"/>
</dbReference>
<dbReference type="Pfam" id="PF22124">
    <property type="entry name" value="Glyco_hydro_95_cat"/>
    <property type="match status" value="1"/>
</dbReference>
<dbReference type="EMBL" id="LUEZ02000023">
    <property type="protein sequence ID" value="RDB26766.1"/>
    <property type="molecule type" value="Genomic_DNA"/>
</dbReference>
<dbReference type="Pfam" id="PF21307">
    <property type="entry name" value="Glyco_hydro_95_C"/>
    <property type="match status" value="1"/>
</dbReference>
<evidence type="ECO:0000259" key="2">
    <source>
        <dbReference type="Pfam" id="PF21307"/>
    </source>
</evidence>
<organism evidence="4 5">
    <name type="scientific">Hypsizygus marmoreus</name>
    <name type="common">White beech mushroom</name>
    <name type="synonym">Agaricus marmoreus</name>
    <dbReference type="NCBI Taxonomy" id="39966"/>
    <lineage>
        <taxon>Eukaryota</taxon>
        <taxon>Fungi</taxon>
        <taxon>Dikarya</taxon>
        <taxon>Basidiomycota</taxon>
        <taxon>Agaricomycotina</taxon>
        <taxon>Agaricomycetes</taxon>
        <taxon>Agaricomycetidae</taxon>
        <taxon>Agaricales</taxon>
        <taxon>Tricholomatineae</taxon>
        <taxon>Lyophyllaceae</taxon>
        <taxon>Hypsizygus</taxon>
    </lineage>
</organism>
<dbReference type="InParanoid" id="A0A369K7A8"/>
<dbReference type="InterPro" id="IPR008928">
    <property type="entry name" value="6-hairpin_glycosidase_sf"/>
</dbReference>
<dbReference type="InterPro" id="IPR016518">
    <property type="entry name" value="Alpha-L-fucosidase"/>
</dbReference>
<gene>
    <name evidence="4" type="primary">afcA</name>
    <name evidence="4" type="ORF">Hypma_005330</name>
</gene>
<dbReference type="PIRSF" id="PIRSF007663">
    <property type="entry name" value="UCP007663"/>
    <property type="match status" value="1"/>
</dbReference>
<feature type="domain" description="Glycosyl hydrolase family 95 N-terminal" evidence="1">
    <location>
        <begin position="64"/>
        <end position="286"/>
    </location>
</feature>
<evidence type="ECO:0000313" key="5">
    <source>
        <dbReference type="Proteomes" id="UP000076154"/>
    </source>
</evidence>
<evidence type="ECO:0000313" key="4">
    <source>
        <dbReference type="EMBL" id="RDB26766.1"/>
    </source>
</evidence>
<name>A0A369K7A8_HYPMA</name>
<evidence type="ECO:0000259" key="1">
    <source>
        <dbReference type="Pfam" id="PF14498"/>
    </source>
</evidence>
<dbReference type="STRING" id="39966.A0A369K7A8"/>
<reference evidence="4" key="1">
    <citation type="submission" date="2018-04" db="EMBL/GenBank/DDBJ databases">
        <title>Whole genome sequencing of Hypsizygus marmoreus.</title>
        <authorList>
            <person name="Choi I.-G."/>
            <person name="Min B."/>
            <person name="Kim J.-G."/>
            <person name="Kim S."/>
            <person name="Oh Y.-L."/>
            <person name="Kong W.-S."/>
            <person name="Park H."/>
            <person name="Jeong J."/>
            <person name="Song E.-S."/>
        </authorList>
    </citation>
    <scope>NUCLEOTIDE SEQUENCE [LARGE SCALE GENOMIC DNA]</scope>
    <source>
        <strain evidence="4">51987-8</strain>
    </source>
</reference>
<dbReference type="InterPro" id="IPR027414">
    <property type="entry name" value="GH95_N_dom"/>
</dbReference>